<evidence type="ECO:0000256" key="1">
    <source>
        <dbReference type="SAM" id="Phobius"/>
    </source>
</evidence>
<evidence type="ECO:0000313" key="2">
    <source>
        <dbReference type="EMBL" id="KAL0638577.1"/>
    </source>
</evidence>
<feature type="transmembrane region" description="Helical" evidence="1">
    <location>
        <begin position="60"/>
        <end position="78"/>
    </location>
</feature>
<feature type="transmembrane region" description="Helical" evidence="1">
    <location>
        <begin position="28"/>
        <end position="48"/>
    </location>
</feature>
<accession>A0ABR3GS77</accession>
<organism evidence="2 3">
    <name type="scientific">Discina gigas</name>
    <dbReference type="NCBI Taxonomy" id="1032678"/>
    <lineage>
        <taxon>Eukaryota</taxon>
        <taxon>Fungi</taxon>
        <taxon>Dikarya</taxon>
        <taxon>Ascomycota</taxon>
        <taxon>Pezizomycotina</taxon>
        <taxon>Pezizomycetes</taxon>
        <taxon>Pezizales</taxon>
        <taxon>Discinaceae</taxon>
        <taxon>Discina</taxon>
    </lineage>
</organism>
<dbReference type="PANTHER" id="PTHR28077">
    <property type="entry name" value="INOSITOL PHOSPHORYLCERAMIDE SYNTHASE REGULATORY SUBUNIT KEI1"/>
    <property type="match status" value="1"/>
</dbReference>
<name>A0ABR3GS77_9PEZI</name>
<protein>
    <recommendedName>
        <fullName evidence="4">Inositolphosphorylceramide synthase subunit Kei1-domain-containing protein</fullName>
    </recommendedName>
</protein>
<dbReference type="PANTHER" id="PTHR28077:SF1">
    <property type="entry name" value="INOSITOL PHOSPHORYLCERAMIDE SYNTHASE REGULATORY SUBUNIT KEI1"/>
    <property type="match status" value="1"/>
</dbReference>
<dbReference type="EMBL" id="JBBBZM010000020">
    <property type="protein sequence ID" value="KAL0638577.1"/>
    <property type="molecule type" value="Genomic_DNA"/>
</dbReference>
<dbReference type="Pfam" id="PF08552">
    <property type="entry name" value="Kei1"/>
    <property type="match status" value="1"/>
</dbReference>
<keyword evidence="3" id="KW-1185">Reference proteome</keyword>
<comment type="caution">
    <text evidence="2">The sequence shown here is derived from an EMBL/GenBank/DDBJ whole genome shotgun (WGS) entry which is preliminary data.</text>
</comment>
<keyword evidence="1" id="KW-1133">Transmembrane helix</keyword>
<gene>
    <name evidence="2" type="ORF">Q9L58_002303</name>
</gene>
<keyword evidence="1" id="KW-0472">Membrane</keyword>
<feature type="transmembrane region" description="Helical" evidence="1">
    <location>
        <begin position="186"/>
        <end position="210"/>
    </location>
</feature>
<evidence type="ECO:0008006" key="4">
    <source>
        <dbReference type="Google" id="ProtNLM"/>
    </source>
</evidence>
<proteinExistence type="predicted"/>
<sequence>MVLSFRFLRVPRPTHFLGLVDLQTGAELILVSVLLNKVSGIYGILAMFTGAEISGLQLSMFIYSILLGIVLILITPSLHKRDPLAAISFAYLYVIDSAINALYTLLFGISWFLVLSSNHAASGTLGGAGTHAGFTSTTYNMSQADVMGSSAGSGQGTVAVGINVEGAGTSSSSSFLSSEVLQPESATSILIISILWVIRSYFILIVLAFARNTVRDSATPGEEPFTGRNYGNGWKDRLGRTLVSISKANWQGADGWERFGSKFRRSEEDRRGNGNRRLSLSPV</sequence>
<dbReference type="InterPro" id="IPR013862">
    <property type="entry name" value="Kei1"/>
</dbReference>
<keyword evidence="1" id="KW-0812">Transmembrane</keyword>
<evidence type="ECO:0000313" key="3">
    <source>
        <dbReference type="Proteomes" id="UP001447188"/>
    </source>
</evidence>
<reference evidence="2 3" key="1">
    <citation type="submission" date="2024-02" db="EMBL/GenBank/DDBJ databases">
        <title>Discinaceae phylogenomics.</title>
        <authorList>
            <person name="Dirks A.C."/>
            <person name="James T.Y."/>
        </authorList>
    </citation>
    <scope>NUCLEOTIDE SEQUENCE [LARGE SCALE GENOMIC DNA]</scope>
    <source>
        <strain evidence="2 3">ACD0624</strain>
    </source>
</reference>
<dbReference type="Proteomes" id="UP001447188">
    <property type="component" value="Unassembled WGS sequence"/>
</dbReference>
<feature type="transmembrane region" description="Helical" evidence="1">
    <location>
        <begin position="90"/>
        <end position="114"/>
    </location>
</feature>